<keyword evidence="3 7" id="KW-1134">Transmembrane beta strand</keyword>
<dbReference type="EMBL" id="AP019416">
    <property type="protein sequence ID" value="BBI52676.1"/>
    <property type="molecule type" value="Genomic_DNA"/>
</dbReference>
<dbReference type="SUPFAM" id="SSF56935">
    <property type="entry name" value="Porins"/>
    <property type="match status" value="1"/>
</dbReference>
<accession>A0ABM7GPL9</accession>
<evidence type="ECO:0000256" key="1">
    <source>
        <dbReference type="ARBA" id="ARBA00004571"/>
    </source>
</evidence>
<evidence type="ECO:0000256" key="2">
    <source>
        <dbReference type="ARBA" id="ARBA00022448"/>
    </source>
</evidence>
<keyword evidence="10" id="KW-1185">Reference proteome</keyword>
<evidence type="ECO:0000256" key="3">
    <source>
        <dbReference type="ARBA" id="ARBA00022452"/>
    </source>
</evidence>
<evidence type="ECO:0008006" key="11">
    <source>
        <dbReference type="Google" id="ProtNLM"/>
    </source>
</evidence>
<dbReference type="PROSITE" id="PS52016">
    <property type="entry name" value="TONB_DEPENDENT_REC_3"/>
    <property type="match status" value="1"/>
</dbReference>
<evidence type="ECO:0000256" key="8">
    <source>
        <dbReference type="PROSITE-ProRule" id="PRU10144"/>
    </source>
</evidence>
<dbReference type="Proteomes" id="UP000289555">
    <property type="component" value="Chromosome"/>
</dbReference>
<comment type="similarity">
    <text evidence="7">Belongs to the TonB-dependent receptor family.</text>
</comment>
<name>A0ABM7GPL9_9GAMM</name>
<evidence type="ECO:0000256" key="7">
    <source>
        <dbReference type="PROSITE-ProRule" id="PRU01360"/>
    </source>
</evidence>
<protein>
    <recommendedName>
        <fullName evidence="11">TonB-dependent receptor-like beta-barrel domain-containing protein</fullName>
    </recommendedName>
</protein>
<organism evidence="9 10">
    <name type="scientific">Vreelandella olivaria</name>
    <dbReference type="NCBI Taxonomy" id="390919"/>
    <lineage>
        <taxon>Bacteria</taxon>
        <taxon>Pseudomonadati</taxon>
        <taxon>Pseudomonadota</taxon>
        <taxon>Gammaproteobacteria</taxon>
        <taxon>Oceanospirillales</taxon>
        <taxon>Halomonadaceae</taxon>
        <taxon>Vreelandella</taxon>
    </lineage>
</organism>
<dbReference type="PROSITE" id="PS01156">
    <property type="entry name" value="TONB_DEPENDENT_REC_2"/>
    <property type="match status" value="1"/>
</dbReference>
<evidence type="ECO:0000313" key="9">
    <source>
        <dbReference type="EMBL" id="BBI52676.1"/>
    </source>
</evidence>
<feature type="short sequence motif" description="TonB C-terminal box" evidence="8">
    <location>
        <begin position="41"/>
        <end position="58"/>
    </location>
</feature>
<evidence type="ECO:0000313" key="10">
    <source>
        <dbReference type="Proteomes" id="UP000289555"/>
    </source>
</evidence>
<evidence type="ECO:0000256" key="4">
    <source>
        <dbReference type="ARBA" id="ARBA00022692"/>
    </source>
</evidence>
<proteinExistence type="inferred from homology"/>
<evidence type="ECO:0000256" key="5">
    <source>
        <dbReference type="ARBA" id="ARBA00023136"/>
    </source>
</evidence>
<comment type="subcellular location">
    <subcellularLocation>
        <location evidence="1 7">Cell outer membrane</location>
        <topology evidence="1 7">Multi-pass membrane protein</topology>
    </subcellularLocation>
</comment>
<keyword evidence="6 7" id="KW-0998">Cell outer membrane</keyword>
<dbReference type="InterPro" id="IPR036942">
    <property type="entry name" value="Beta-barrel_TonB_sf"/>
</dbReference>
<keyword evidence="5 7" id="KW-0472">Membrane</keyword>
<evidence type="ECO:0000256" key="6">
    <source>
        <dbReference type="ARBA" id="ARBA00023237"/>
    </source>
</evidence>
<dbReference type="InterPro" id="IPR010917">
    <property type="entry name" value="TonB_rcpt_CS"/>
</dbReference>
<keyword evidence="2 7" id="KW-0813">Transport</keyword>
<keyword evidence="4 7" id="KW-0812">Transmembrane</keyword>
<reference evidence="10" key="1">
    <citation type="journal article" date="2019" name="Microbiol. Resour. Announc.">
        <title>Complete Genome Sequence of Halomonas olivaria, a Moderately Halophilic Bacterium Isolated from Olive Processing Effluents, Obtained by Nanopore Sequencing.</title>
        <authorList>
            <person name="Nagata S."/>
            <person name="Ii K.M."/>
            <person name="Tsukimi T."/>
            <person name="Miura M.C."/>
            <person name="Galipon J."/>
            <person name="Arakawa K."/>
        </authorList>
    </citation>
    <scope>NUCLEOTIDE SEQUENCE [LARGE SCALE GENOMIC DNA]</scope>
    <source>
        <strain evidence="10">TYRC17</strain>
    </source>
</reference>
<dbReference type="Gene3D" id="2.40.170.20">
    <property type="entry name" value="TonB-dependent receptor, beta-barrel domain"/>
    <property type="match status" value="1"/>
</dbReference>
<dbReference type="InterPro" id="IPR039426">
    <property type="entry name" value="TonB-dep_rcpt-like"/>
</dbReference>
<gene>
    <name evidence="9" type="ORF">HORIV_50970</name>
</gene>
<sequence>MGGNYAVTDQLNLSATIFNLFDKDFVDYRAYGDGTRFGNVYANSEEGRRLWLSARYEF</sequence>